<proteinExistence type="predicted"/>
<accession>A0A8T0EYI7</accession>
<organism evidence="2 3">
    <name type="scientific">Argiope bruennichi</name>
    <name type="common">Wasp spider</name>
    <name type="synonym">Aranea bruennichi</name>
    <dbReference type="NCBI Taxonomy" id="94029"/>
    <lineage>
        <taxon>Eukaryota</taxon>
        <taxon>Metazoa</taxon>
        <taxon>Ecdysozoa</taxon>
        <taxon>Arthropoda</taxon>
        <taxon>Chelicerata</taxon>
        <taxon>Arachnida</taxon>
        <taxon>Araneae</taxon>
        <taxon>Araneomorphae</taxon>
        <taxon>Entelegynae</taxon>
        <taxon>Araneoidea</taxon>
        <taxon>Araneidae</taxon>
        <taxon>Argiope</taxon>
    </lineage>
</organism>
<name>A0A8T0EYI7_ARGBR</name>
<dbReference type="Proteomes" id="UP000807504">
    <property type="component" value="Unassembled WGS sequence"/>
</dbReference>
<sequence>MNIENAEFPLMDTSPSHQASSDIQAKTFPPTQHFIDANSICEELRKCTTAIKTLKNNIQIVQTMTSDTKEPELTSLKQINKTYQQRLEDLQKRLCTL</sequence>
<comment type="caution">
    <text evidence="2">The sequence shown here is derived from an EMBL/GenBank/DDBJ whole genome shotgun (WGS) entry which is preliminary data.</text>
</comment>
<protein>
    <submittedName>
        <fullName evidence="2">Uncharacterized protein</fullName>
    </submittedName>
</protein>
<evidence type="ECO:0000256" key="1">
    <source>
        <dbReference type="SAM" id="MobiDB-lite"/>
    </source>
</evidence>
<gene>
    <name evidence="2" type="ORF">HNY73_011783</name>
</gene>
<reference evidence="2" key="2">
    <citation type="submission" date="2020-06" db="EMBL/GenBank/DDBJ databases">
        <authorList>
            <person name="Sheffer M."/>
        </authorList>
    </citation>
    <scope>NUCLEOTIDE SEQUENCE</scope>
</reference>
<evidence type="ECO:0000313" key="2">
    <source>
        <dbReference type="EMBL" id="KAF8781382.1"/>
    </source>
</evidence>
<reference evidence="2" key="1">
    <citation type="journal article" date="2020" name="bioRxiv">
        <title>Chromosome-level reference genome of the European wasp spider Argiope bruennichi: a resource for studies on range expansion and evolutionary adaptation.</title>
        <authorList>
            <person name="Sheffer M.M."/>
            <person name="Hoppe A."/>
            <person name="Krehenwinkel H."/>
            <person name="Uhl G."/>
            <person name="Kuss A.W."/>
            <person name="Jensen L."/>
            <person name="Jensen C."/>
            <person name="Gillespie R.G."/>
            <person name="Hoff K.J."/>
            <person name="Prost S."/>
        </authorList>
    </citation>
    <scope>NUCLEOTIDE SEQUENCE</scope>
</reference>
<evidence type="ECO:0000313" key="3">
    <source>
        <dbReference type="Proteomes" id="UP000807504"/>
    </source>
</evidence>
<feature type="region of interest" description="Disordered" evidence="1">
    <location>
        <begin position="1"/>
        <end position="23"/>
    </location>
</feature>
<dbReference type="EMBL" id="JABXBU010001863">
    <property type="protein sequence ID" value="KAF8781382.1"/>
    <property type="molecule type" value="Genomic_DNA"/>
</dbReference>
<dbReference type="AlphaFoldDB" id="A0A8T0EYI7"/>
<feature type="compositionally biased region" description="Polar residues" evidence="1">
    <location>
        <begin position="13"/>
        <end position="23"/>
    </location>
</feature>
<keyword evidence="3" id="KW-1185">Reference proteome</keyword>